<evidence type="ECO:0000259" key="4">
    <source>
        <dbReference type="Pfam" id="PF25053"/>
    </source>
</evidence>
<dbReference type="EMBL" id="JAQQWI010000015">
    <property type="protein sequence ID" value="KAK8012861.1"/>
    <property type="molecule type" value="Genomic_DNA"/>
</dbReference>
<dbReference type="PANTHER" id="PTHR10039:SF5">
    <property type="entry name" value="NACHT DOMAIN-CONTAINING PROTEIN"/>
    <property type="match status" value="1"/>
</dbReference>
<feature type="region of interest" description="Disordered" evidence="2">
    <location>
        <begin position="1034"/>
        <end position="1056"/>
    </location>
</feature>
<feature type="domain" description="DUF7791" evidence="4">
    <location>
        <begin position="596"/>
        <end position="729"/>
    </location>
</feature>
<feature type="compositionally biased region" description="Polar residues" evidence="2">
    <location>
        <begin position="1077"/>
        <end position="1091"/>
    </location>
</feature>
<protein>
    <recommendedName>
        <fullName evidence="7">NACHT domain-containing protein</fullName>
    </recommendedName>
</protein>
<keyword evidence="6" id="KW-1185">Reference proteome</keyword>
<dbReference type="InterPro" id="IPR056693">
    <property type="entry name" value="DUF7791"/>
</dbReference>
<accession>A0ABR1RJ17</accession>
<feature type="domain" description="Nephrocystin 3-like N-terminal" evidence="3">
    <location>
        <begin position="314"/>
        <end position="486"/>
    </location>
</feature>
<keyword evidence="1" id="KW-0677">Repeat</keyword>
<feature type="region of interest" description="Disordered" evidence="2">
    <location>
        <begin position="1073"/>
        <end position="1105"/>
    </location>
</feature>
<proteinExistence type="predicted"/>
<name>A0ABR1RJ17_9PEZI</name>
<evidence type="ECO:0000256" key="2">
    <source>
        <dbReference type="SAM" id="MobiDB-lite"/>
    </source>
</evidence>
<gene>
    <name evidence="5" type="ORF">PG991_010236</name>
</gene>
<reference evidence="5 6" key="1">
    <citation type="submission" date="2023-01" db="EMBL/GenBank/DDBJ databases">
        <title>Analysis of 21 Apiospora genomes using comparative genomics revels a genus with tremendous synthesis potential of carbohydrate active enzymes and secondary metabolites.</title>
        <authorList>
            <person name="Sorensen T."/>
        </authorList>
    </citation>
    <scope>NUCLEOTIDE SEQUENCE [LARGE SCALE GENOMIC DNA]</scope>
    <source>
        <strain evidence="5 6">CBS 20057</strain>
    </source>
</reference>
<dbReference type="Pfam" id="PF25053">
    <property type="entry name" value="DUF7791"/>
    <property type="match status" value="1"/>
</dbReference>
<evidence type="ECO:0000313" key="6">
    <source>
        <dbReference type="Proteomes" id="UP001396898"/>
    </source>
</evidence>
<dbReference type="Proteomes" id="UP001396898">
    <property type="component" value="Unassembled WGS sequence"/>
</dbReference>
<evidence type="ECO:0000259" key="3">
    <source>
        <dbReference type="Pfam" id="PF24883"/>
    </source>
</evidence>
<evidence type="ECO:0000313" key="5">
    <source>
        <dbReference type="EMBL" id="KAK8012861.1"/>
    </source>
</evidence>
<sequence>MDPFSALSISAAAVQFIEFACKLVCKSKELYETIDGVTCDIEDTETVTTRLRGLSKDVKDGIPLARNSGHERLCQICDDCEQVSRTLCDRISRIRVSSWHSNRKWKSFRQALKCVWNKSELDSMAQRLASLRMELDTQTLALLNDGVGNLSLQGKADAASMSNKTDTAVVQLSEALKSTQDQIVHHINTMDNRSRGLLKNLTRAIIRQGNDRNATHAEAYKTLLSNIRECNAAWYNRREMPEAERRDQTLQHQAQREALVTDDLAKTKRRVEVAILESLRFPEMGLRFETVPETHRNTFKWVFRDPSSHGEAWDDFADWLSNGRGVYWICSKAASGKSSLMGFLVQEPTTSTLLEKWSKGNRLQILKFFFWNSGTEEQRSQLGLFRTLAFEILDKRRDLIPQAFPTDWERHINQVSHDIAPVLATWSLARVVQGFKKSLSIACQEQSFCLFIDGLDEYAGDPSDAAEIINQLAEISPRVKLCVSSRPLAEFQSMFSPYPSLRLQDLTEDDIRTYVSDKLDHDRSIGQTLTHGSPDAIEISQYIVRTASGVFLWVVLVVKALLKGARNGDSVAQLKAYLFSLPADIELLFEHMLAKVDRQYREEGARIFMLFRAGGYRLDVLTLHWVLLHNDVDSALKMPIDATRGRNETGYEQIINRMKLIVSSRTLGLLEVQGGITSRYGKSEFPSQKMPNVNFIHQTARNYLERPDVWETIVSQAQKSQFNLLRAHLQGAISFLKATLFGHLDVIGIEILKHISGIDAPIPNEGVLLLEELDRVLLWRSKSLGFGDYWQSTEPKDDDKRTHWPQNMCEMSVHCGIAWYAASRMDAKRASISMQRPKEGFSARKTFRASTGRPPLMLFALGFSQNINLAHPSWRVQNNILEPILRHGGHPNDSFGGHTLWEYTISWTHVMAGEIAEQPERVADIIKTIRLMLDHGADPNVCCIRSEQTIDPTRPELRTTGIYKPLNKHAPVATMEKRYLQEHSLPVILTDLGLRSKSSNRGELSALLDVVERCRARWSKKRPREEQEPAIIEIGSHSPDDHTPTAGYSAKRCKKGTKRRVPQGVEIIEILDDTSDDQQTPGYNSFSSLGQEDTEGNRSGIDGHTIRQPLWLGSYWTPTCGSEPG</sequence>
<evidence type="ECO:0008006" key="7">
    <source>
        <dbReference type="Google" id="ProtNLM"/>
    </source>
</evidence>
<comment type="caution">
    <text evidence="5">The sequence shown here is derived from an EMBL/GenBank/DDBJ whole genome shotgun (WGS) entry which is preliminary data.</text>
</comment>
<dbReference type="InterPro" id="IPR056884">
    <property type="entry name" value="NPHP3-like_N"/>
</dbReference>
<organism evidence="5 6">
    <name type="scientific">Apiospora marii</name>
    <dbReference type="NCBI Taxonomy" id="335849"/>
    <lineage>
        <taxon>Eukaryota</taxon>
        <taxon>Fungi</taxon>
        <taxon>Dikarya</taxon>
        <taxon>Ascomycota</taxon>
        <taxon>Pezizomycotina</taxon>
        <taxon>Sordariomycetes</taxon>
        <taxon>Xylariomycetidae</taxon>
        <taxon>Amphisphaeriales</taxon>
        <taxon>Apiosporaceae</taxon>
        <taxon>Apiospora</taxon>
    </lineage>
</organism>
<dbReference type="PANTHER" id="PTHR10039">
    <property type="entry name" value="AMELOGENIN"/>
    <property type="match status" value="1"/>
</dbReference>
<evidence type="ECO:0000256" key="1">
    <source>
        <dbReference type="ARBA" id="ARBA00022737"/>
    </source>
</evidence>
<dbReference type="Pfam" id="PF24883">
    <property type="entry name" value="NPHP3_N"/>
    <property type="match status" value="1"/>
</dbReference>